<dbReference type="Proteomes" id="UP001457282">
    <property type="component" value="Unassembled WGS sequence"/>
</dbReference>
<dbReference type="EMBL" id="JBEDUW010000235">
    <property type="protein sequence ID" value="KAK9903137.1"/>
    <property type="molecule type" value="Genomic_DNA"/>
</dbReference>
<organism evidence="3 4">
    <name type="scientific">Rubus argutus</name>
    <name type="common">Southern blackberry</name>
    <dbReference type="NCBI Taxonomy" id="59490"/>
    <lineage>
        <taxon>Eukaryota</taxon>
        <taxon>Viridiplantae</taxon>
        <taxon>Streptophyta</taxon>
        <taxon>Embryophyta</taxon>
        <taxon>Tracheophyta</taxon>
        <taxon>Spermatophyta</taxon>
        <taxon>Magnoliopsida</taxon>
        <taxon>eudicotyledons</taxon>
        <taxon>Gunneridae</taxon>
        <taxon>Pentapetalae</taxon>
        <taxon>rosids</taxon>
        <taxon>fabids</taxon>
        <taxon>Rosales</taxon>
        <taxon>Rosaceae</taxon>
        <taxon>Rosoideae</taxon>
        <taxon>Rosoideae incertae sedis</taxon>
        <taxon>Rubus</taxon>
    </lineage>
</organism>
<dbReference type="AlphaFoldDB" id="A0AAW1VNJ9"/>
<dbReference type="InterPro" id="IPR007033">
    <property type="entry name" value="GORAB"/>
</dbReference>
<evidence type="ECO:0000256" key="2">
    <source>
        <dbReference type="SAM" id="MobiDB-lite"/>
    </source>
</evidence>
<comment type="caution">
    <text evidence="3">The sequence shown here is derived from an EMBL/GenBank/DDBJ whole genome shotgun (WGS) entry which is preliminary data.</text>
</comment>
<dbReference type="Pfam" id="PF04949">
    <property type="entry name" value="Transcrip_act"/>
    <property type="match status" value="1"/>
</dbReference>
<accession>A0AAW1VNJ9</accession>
<name>A0AAW1VNJ9_RUBAR</name>
<evidence type="ECO:0000313" key="3">
    <source>
        <dbReference type="EMBL" id="KAK9903137.1"/>
    </source>
</evidence>
<evidence type="ECO:0000313" key="4">
    <source>
        <dbReference type="Proteomes" id="UP001457282"/>
    </source>
</evidence>
<reference evidence="3 4" key="1">
    <citation type="journal article" date="2023" name="G3 (Bethesda)">
        <title>A chromosome-length genome assembly and annotation of blackberry (Rubus argutus, cv. 'Hillquist').</title>
        <authorList>
            <person name="Bruna T."/>
            <person name="Aryal R."/>
            <person name="Dudchenko O."/>
            <person name="Sargent D.J."/>
            <person name="Mead D."/>
            <person name="Buti M."/>
            <person name="Cavallini A."/>
            <person name="Hytonen T."/>
            <person name="Andres J."/>
            <person name="Pham M."/>
            <person name="Weisz D."/>
            <person name="Mascagni F."/>
            <person name="Usai G."/>
            <person name="Natali L."/>
            <person name="Bassil N."/>
            <person name="Fernandez G.E."/>
            <person name="Lomsadze A."/>
            <person name="Armour M."/>
            <person name="Olukolu B."/>
            <person name="Poorten T."/>
            <person name="Britton C."/>
            <person name="Davik J."/>
            <person name="Ashrafi H."/>
            <person name="Aiden E.L."/>
            <person name="Borodovsky M."/>
            <person name="Worthington M."/>
        </authorList>
    </citation>
    <scope>NUCLEOTIDE SEQUENCE [LARGE SCALE GENOMIC DNA]</scope>
    <source>
        <strain evidence="3">PI 553951</strain>
    </source>
</reference>
<dbReference type="PANTHER" id="PTHR21470">
    <property type="entry name" value="RAB6-INTERACTING PROTEIN GORAB"/>
    <property type="match status" value="1"/>
</dbReference>
<dbReference type="PANTHER" id="PTHR21470:SF3">
    <property type="entry name" value="RAB6-INTERACTING GOLGIN"/>
    <property type="match status" value="1"/>
</dbReference>
<protein>
    <recommendedName>
        <fullName evidence="5">RAB6-interacting golgin</fullName>
    </recommendedName>
</protein>
<keyword evidence="4" id="KW-1185">Reference proteome</keyword>
<proteinExistence type="predicted"/>
<feature type="coiled-coil region" evidence="1">
    <location>
        <begin position="110"/>
        <end position="137"/>
    </location>
</feature>
<sequence>MYAMFMLSIEGSSLVLAHRVVINKLDDTYNFASIAFFEVLSKGSKWQETRKGRERDLKQKQCDKVEQEEIGNQVGIVTNAENEEPWGKGNNSGRLSIEETEDEEPSRLAISTFQVRVEEIERKKMEVKEKVERQLGRTEEETRHLAQISEELEAMADPMRKELANVRKKIDMANQELKPLGLSCQRKLLTESERLRMQKLEELRKNIEVIELSK</sequence>
<evidence type="ECO:0000256" key="1">
    <source>
        <dbReference type="SAM" id="Coils"/>
    </source>
</evidence>
<gene>
    <name evidence="3" type="ORF">M0R45_001197</name>
</gene>
<feature type="region of interest" description="Disordered" evidence="2">
    <location>
        <begin position="82"/>
        <end position="103"/>
    </location>
</feature>
<keyword evidence="1" id="KW-0175">Coiled coil</keyword>
<evidence type="ECO:0008006" key="5">
    <source>
        <dbReference type="Google" id="ProtNLM"/>
    </source>
</evidence>